<organism evidence="2 3">
    <name type="scientific">Azospirillum baldaniorum</name>
    <dbReference type="NCBI Taxonomy" id="1064539"/>
    <lineage>
        <taxon>Bacteria</taxon>
        <taxon>Pseudomonadati</taxon>
        <taxon>Pseudomonadota</taxon>
        <taxon>Alphaproteobacteria</taxon>
        <taxon>Rhodospirillales</taxon>
        <taxon>Azospirillaceae</taxon>
        <taxon>Azospirillum</taxon>
    </lineage>
</organism>
<keyword evidence="1" id="KW-0472">Membrane</keyword>
<accession>A0A9P1K1Z4</accession>
<reference evidence="2 3" key="1">
    <citation type="journal article" date="2011" name="PLoS Genet.">
        <title>Azospirillum genomes reveal transition of bacteria from aquatic to terrestrial environments.</title>
        <authorList>
            <person name="Wisniewski-Dye F."/>
            <person name="Borziak K."/>
            <person name="Khalsa-Moyers G."/>
            <person name="Alexandre G."/>
            <person name="Sukharnikov L.O."/>
            <person name="Wuichet K."/>
            <person name="Hurst G.B."/>
            <person name="McDonald W.H."/>
            <person name="Robertson J.S."/>
            <person name="Barbe V."/>
            <person name="Calteau A."/>
            <person name="Rouy Z."/>
            <person name="Mangenot S."/>
            <person name="Prigent-Combaret C."/>
            <person name="Normand P."/>
            <person name="Boyer M."/>
            <person name="Siguier P."/>
            <person name="Dessaux Y."/>
            <person name="Elmerich C."/>
            <person name="Condemine G."/>
            <person name="Krishnen G."/>
            <person name="Kennedy I."/>
            <person name="Paterson A.H."/>
            <person name="Gonzalez V."/>
            <person name="Mavingui P."/>
            <person name="Zhulin I.B."/>
        </authorList>
    </citation>
    <scope>NUCLEOTIDE SEQUENCE [LARGE SCALE GENOMIC DNA]</scope>
    <source>
        <strain evidence="2 3">Sp245</strain>
    </source>
</reference>
<keyword evidence="2" id="KW-0614">Plasmid</keyword>
<protein>
    <submittedName>
        <fullName evidence="2">Uncharacterized protein</fullName>
    </submittedName>
</protein>
<feature type="transmembrane region" description="Helical" evidence="1">
    <location>
        <begin position="18"/>
        <end position="41"/>
    </location>
</feature>
<gene>
    <name evidence="2" type="ORF">AZOBR_p60101</name>
</gene>
<dbReference type="KEGG" id="abs:AZOBR_p60101"/>
<keyword evidence="1" id="KW-0812">Transmembrane</keyword>
<dbReference type="Proteomes" id="UP000007319">
    <property type="component" value="Plasmid AZOBR_p6"/>
</dbReference>
<keyword evidence="1" id="KW-1133">Transmembrane helix</keyword>
<proteinExistence type="predicted"/>
<evidence type="ECO:0000313" key="2">
    <source>
        <dbReference type="EMBL" id="CCD04037.1"/>
    </source>
</evidence>
<dbReference type="EMBL" id="HE577333">
    <property type="protein sequence ID" value="CCD04037.1"/>
    <property type="molecule type" value="Genomic_DNA"/>
</dbReference>
<geneLocation type="plasmid" evidence="2 3">
    <name>AZOBR_p6</name>
</geneLocation>
<evidence type="ECO:0000313" key="3">
    <source>
        <dbReference type="Proteomes" id="UP000007319"/>
    </source>
</evidence>
<sequence length="68" mass="8375">MLYQQYFPLVSRQNLERIFLHIFLLTSIPNILEYAILRSYILIQLHFFRKRCDLLSEEGHLFWHCSFV</sequence>
<evidence type="ECO:0000256" key="1">
    <source>
        <dbReference type="SAM" id="Phobius"/>
    </source>
</evidence>
<dbReference type="AlphaFoldDB" id="A0A9P1K1Z4"/>
<name>A0A9P1K1Z4_9PROT</name>
<keyword evidence="3" id="KW-1185">Reference proteome</keyword>